<name>A0A498S6F0_ACAVI</name>
<evidence type="ECO:0000313" key="1">
    <source>
        <dbReference type="EMBL" id="VBB27226.1"/>
    </source>
</evidence>
<protein>
    <submittedName>
        <fullName evidence="1">Uncharacterized protein</fullName>
    </submittedName>
</protein>
<dbReference type="EMBL" id="UPTC01000201">
    <property type="protein sequence ID" value="VBB27226.1"/>
    <property type="molecule type" value="Genomic_DNA"/>
</dbReference>
<keyword evidence="2" id="KW-1185">Reference proteome</keyword>
<sequence length="115" mass="12977">MKDKLRDIETIGATKSVEVLWKGMCMSISALMTQGILSSEMQYVAGEQEPHRESDNLREVAEEKTCEVHPSDKYSLTLTSKVPIIQSARAAMLLLLMLLIIRHHRLYLPSSSSFL</sequence>
<dbReference type="AlphaFoldDB" id="A0A498S6F0"/>
<proteinExistence type="predicted"/>
<reference evidence="1 2" key="1">
    <citation type="submission" date="2018-08" db="EMBL/GenBank/DDBJ databases">
        <authorList>
            <person name="Laetsch R D."/>
            <person name="Stevens L."/>
            <person name="Kumar S."/>
            <person name="Blaxter L. M."/>
        </authorList>
    </citation>
    <scope>NUCLEOTIDE SEQUENCE [LARGE SCALE GENOMIC DNA]</scope>
</reference>
<gene>
    <name evidence="1" type="ORF">NAV_LOCUS2056</name>
</gene>
<organism evidence="1 2">
    <name type="scientific">Acanthocheilonema viteae</name>
    <name type="common">Filarial nematode worm</name>
    <name type="synonym">Dipetalonema viteae</name>
    <dbReference type="NCBI Taxonomy" id="6277"/>
    <lineage>
        <taxon>Eukaryota</taxon>
        <taxon>Metazoa</taxon>
        <taxon>Ecdysozoa</taxon>
        <taxon>Nematoda</taxon>
        <taxon>Chromadorea</taxon>
        <taxon>Rhabditida</taxon>
        <taxon>Spirurina</taxon>
        <taxon>Spiruromorpha</taxon>
        <taxon>Filarioidea</taxon>
        <taxon>Onchocercidae</taxon>
        <taxon>Acanthocheilonema</taxon>
    </lineage>
</organism>
<accession>A0A498S6F0</accession>
<evidence type="ECO:0000313" key="2">
    <source>
        <dbReference type="Proteomes" id="UP000276991"/>
    </source>
</evidence>
<dbReference type="Proteomes" id="UP000276991">
    <property type="component" value="Unassembled WGS sequence"/>
</dbReference>